<keyword evidence="1" id="KW-0378">Hydrolase</keyword>
<name>E8X0I7_GRATM</name>
<dbReference type="eggNOG" id="COG1403">
    <property type="taxonomic scope" value="Bacteria"/>
</dbReference>
<dbReference type="GO" id="GO:0003676">
    <property type="term" value="F:nucleic acid binding"/>
    <property type="evidence" value="ECO:0007669"/>
    <property type="project" value="InterPro"/>
</dbReference>
<dbReference type="STRING" id="1198114.AciX9_0782"/>
<proteinExistence type="predicted"/>
<dbReference type="InterPro" id="IPR002711">
    <property type="entry name" value="HNH"/>
</dbReference>
<evidence type="ECO:0000256" key="1">
    <source>
        <dbReference type="ARBA" id="ARBA00022801"/>
    </source>
</evidence>
<dbReference type="GO" id="GO:0016787">
    <property type="term" value="F:hydrolase activity"/>
    <property type="evidence" value="ECO:0007669"/>
    <property type="project" value="UniProtKB-KW"/>
</dbReference>
<dbReference type="GO" id="GO:0031297">
    <property type="term" value="P:replication fork processing"/>
    <property type="evidence" value="ECO:0007669"/>
    <property type="project" value="TreeGrafter"/>
</dbReference>
<gene>
    <name evidence="3" type="ordered locus">AciX9_0782</name>
</gene>
<dbReference type="CDD" id="cd00085">
    <property type="entry name" value="HNHc"/>
    <property type="match status" value="1"/>
</dbReference>
<reference evidence="4" key="1">
    <citation type="submission" date="2011-01" db="EMBL/GenBank/DDBJ databases">
        <title>Complete sequence of chromosome of Acidobacterium sp. MP5ACTX9.</title>
        <authorList>
            <consortium name="US DOE Joint Genome Institute"/>
            <person name="Lucas S."/>
            <person name="Copeland A."/>
            <person name="Lapidus A."/>
            <person name="Cheng J.-F."/>
            <person name="Goodwin L."/>
            <person name="Pitluck S."/>
            <person name="Teshima H."/>
            <person name="Detter J.C."/>
            <person name="Han C."/>
            <person name="Tapia R."/>
            <person name="Land M."/>
            <person name="Hauser L."/>
            <person name="Kyrpides N."/>
            <person name="Ivanova N."/>
            <person name="Ovchinnikova G."/>
            <person name="Pagani I."/>
            <person name="Rawat S.R."/>
            <person name="Mannisto M."/>
            <person name="Haggblom M.M."/>
            <person name="Woyke T."/>
        </authorList>
    </citation>
    <scope>NUCLEOTIDE SEQUENCE [LARGE SCALE GENOMIC DNA]</scope>
    <source>
        <strain evidence="4">MP5ACTX9</strain>
    </source>
</reference>
<dbReference type="AlphaFoldDB" id="E8X0I7"/>
<dbReference type="InterPro" id="IPR003615">
    <property type="entry name" value="HNH_nuc"/>
</dbReference>
<dbReference type="HOGENOM" id="CLU_1609965_0_0_0"/>
<dbReference type="EMBL" id="CP002480">
    <property type="protein sequence ID" value="ADW67851.1"/>
    <property type="molecule type" value="Genomic_DNA"/>
</dbReference>
<keyword evidence="3" id="KW-0540">Nuclease</keyword>
<dbReference type="Pfam" id="PF01844">
    <property type="entry name" value="HNH"/>
    <property type="match status" value="1"/>
</dbReference>
<evidence type="ECO:0000313" key="3">
    <source>
        <dbReference type="EMBL" id="ADW67851.1"/>
    </source>
</evidence>
<accession>E8X0I7</accession>
<dbReference type="KEGG" id="acm:AciX9_0782"/>
<keyword evidence="3" id="KW-0255">Endonuclease</keyword>
<keyword evidence="4" id="KW-1185">Reference proteome</keyword>
<sequence length="172" mass="19274">MVGPLTLTTLNYPETVMLPPRTLQGGRIKPKALPIGPLGKPLCRWCELEILAKRRRTFCSDYCVHQHRLRTDPGYLRDQVFARDHGLCALCQADTPAIYAALKRARGASRLAGLSLYGMKTITSRRSLWDADHILPVAEGGGQCDLDNLRTLCLPCHREVTAQLRLRLRRSA</sequence>
<dbReference type="GO" id="GO:0004519">
    <property type="term" value="F:endonuclease activity"/>
    <property type="evidence" value="ECO:0007669"/>
    <property type="project" value="UniProtKB-KW"/>
</dbReference>
<feature type="domain" description="HNH" evidence="2">
    <location>
        <begin position="128"/>
        <end position="162"/>
    </location>
</feature>
<dbReference type="GO" id="GO:0006281">
    <property type="term" value="P:DNA repair"/>
    <property type="evidence" value="ECO:0007669"/>
    <property type="project" value="TreeGrafter"/>
</dbReference>
<protein>
    <submittedName>
        <fullName evidence="3">HNH endonuclease</fullName>
    </submittedName>
</protein>
<dbReference type="PANTHER" id="PTHR45766:SF6">
    <property type="entry name" value="SWI_SNF-RELATED MATRIX-ASSOCIATED ACTIN-DEPENDENT REGULATOR OF CHROMATIN SUBFAMILY A-LIKE PROTEIN 1"/>
    <property type="match status" value="1"/>
</dbReference>
<dbReference type="PaxDb" id="1198114-AciX9_0782"/>
<dbReference type="Proteomes" id="UP000000343">
    <property type="component" value="Chromosome"/>
</dbReference>
<evidence type="ECO:0000259" key="2">
    <source>
        <dbReference type="Pfam" id="PF01844"/>
    </source>
</evidence>
<dbReference type="PANTHER" id="PTHR45766">
    <property type="entry name" value="DNA ANNEALING HELICASE AND ENDONUCLEASE ZRANB3 FAMILY MEMBER"/>
    <property type="match status" value="1"/>
</dbReference>
<dbReference type="Gene3D" id="1.10.30.50">
    <property type="match status" value="1"/>
</dbReference>
<evidence type="ECO:0000313" key="4">
    <source>
        <dbReference type="Proteomes" id="UP000000343"/>
    </source>
</evidence>
<dbReference type="GO" id="GO:0008270">
    <property type="term" value="F:zinc ion binding"/>
    <property type="evidence" value="ECO:0007669"/>
    <property type="project" value="InterPro"/>
</dbReference>
<organism evidence="4">
    <name type="scientific">Granulicella tundricola (strain ATCC BAA-1859 / DSM 23138 / MP5ACTX9)</name>
    <dbReference type="NCBI Taxonomy" id="1198114"/>
    <lineage>
        <taxon>Bacteria</taxon>
        <taxon>Pseudomonadati</taxon>
        <taxon>Acidobacteriota</taxon>
        <taxon>Terriglobia</taxon>
        <taxon>Terriglobales</taxon>
        <taxon>Acidobacteriaceae</taxon>
        <taxon>Granulicella</taxon>
    </lineage>
</organism>